<evidence type="ECO:0000313" key="1">
    <source>
        <dbReference type="EMBL" id="GAA0863200.1"/>
    </source>
</evidence>
<reference evidence="2" key="1">
    <citation type="journal article" date="2019" name="Int. J. Syst. Evol. Microbiol.">
        <title>The Global Catalogue of Microorganisms (GCM) 10K type strain sequencing project: providing services to taxonomists for standard genome sequencing and annotation.</title>
        <authorList>
            <consortium name="The Broad Institute Genomics Platform"/>
            <consortium name="The Broad Institute Genome Sequencing Center for Infectious Disease"/>
            <person name="Wu L."/>
            <person name="Ma J."/>
        </authorList>
    </citation>
    <scope>NUCLEOTIDE SEQUENCE [LARGE SCALE GENOMIC DNA]</scope>
    <source>
        <strain evidence="2">JCM 6486</strain>
    </source>
</reference>
<evidence type="ECO:0000313" key="2">
    <source>
        <dbReference type="Proteomes" id="UP001400965"/>
    </source>
</evidence>
<accession>A0ABP3XHT8</accession>
<protein>
    <submittedName>
        <fullName evidence="1">Uncharacterized protein</fullName>
    </submittedName>
</protein>
<sequence length="80" mass="9596">MLDIFPKAIKNLKGYHQKKIDSNYFDNLTYVKKNHKMSIFFTISKIIMLKTSILFNELSIEFMERKRFIEYNVIKAEGNN</sequence>
<dbReference type="EMBL" id="BAAACP010000005">
    <property type="protein sequence ID" value="GAA0863200.1"/>
    <property type="molecule type" value="Genomic_DNA"/>
</dbReference>
<gene>
    <name evidence="1" type="ORF">GCM10008917_11620</name>
</gene>
<comment type="caution">
    <text evidence="1">The sequence shown here is derived from an EMBL/GenBank/DDBJ whole genome shotgun (WGS) entry which is preliminary data.</text>
</comment>
<keyword evidence="2" id="KW-1185">Reference proteome</keyword>
<name>A0ABP3XHT8_9FIRM</name>
<dbReference type="Proteomes" id="UP001400965">
    <property type="component" value="Unassembled WGS sequence"/>
</dbReference>
<proteinExistence type="predicted"/>
<organism evidence="1 2">
    <name type="scientific">Paraclostridium tenue</name>
    <dbReference type="NCBI Taxonomy" id="1737"/>
    <lineage>
        <taxon>Bacteria</taxon>
        <taxon>Bacillati</taxon>
        <taxon>Bacillota</taxon>
        <taxon>Clostridia</taxon>
        <taxon>Peptostreptococcales</taxon>
        <taxon>Peptostreptococcaceae</taxon>
        <taxon>Paraclostridium</taxon>
    </lineage>
</organism>